<proteinExistence type="predicted"/>
<dbReference type="PANTHER" id="PTHR30055:SF148">
    <property type="entry name" value="TETR-FAMILY TRANSCRIPTIONAL REGULATOR"/>
    <property type="match status" value="1"/>
</dbReference>
<dbReference type="InterPro" id="IPR001647">
    <property type="entry name" value="HTH_TetR"/>
</dbReference>
<protein>
    <submittedName>
        <fullName evidence="6">TetR/AcrR family transcriptional regulator</fullName>
    </submittedName>
</protein>
<dbReference type="InterPro" id="IPR036271">
    <property type="entry name" value="Tet_transcr_reg_TetR-rel_C_sf"/>
</dbReference>
<dbReference type="Pfam" id="PF00440">
    <property type="entry name" value="TetR_N"/>
    <property type="match status" value="1"/>
</dbReference>
<dbReference type="SUPFAM" id="SSF46689">
    <property type="entry name" value="Homeodomain-like"/>
    <property type="match status" value="1"/>
</dbReference>
<name>A0A5B8XQC6_9DELT</name>
<dbReference type="EMBL" id="CP042467">
    <property type="protein sequence ID" value="QED27725.1"/>
    <property type="molecule type" value="Genomic_DNA"/>
</dbReference>
<evidence type="ECO:0000256" key="4">
    <source>
        <dbReference type="PROSITE-ProRule" id="PRU00335"/>
    </source>
</evidence>
<dbReference type="InterPro" id="IPR050109">
    <property type="entry name" value="HTH-type_TetR-like_transc_reg"/>
</dbReference>
<accession>A0A5B8XQC6</accession>
<dbReference type="PANTHER" id="PTHR30055">
    <property type="entry name" value="HTH-TYPE TRANSCRIPTIONAL REGULATOR RUTR"/>
    <property type="match status" value="1"/>
</dbReference>
<dbReference type="Gene3D" id="1.10.10.60">
    <property type="entry name" value="Homeodomain-like"/>
    <property type="match status" value="1"/>
</dbReference>
<dbReference type="Gene3D" id="1.10.357.10">
    <property type="entry name" value="Tetracycline Repressor, domain 2"/>
    <property type="match status" value="1"/>
</dbReference>
<keyword evidence="3" id="KW-0804">Transcription</keyword>
<evidence type="ECO:0000256" key="3">
    <source>
        <dbReference type="ARBA" id="ARBA00023163"/>
    </source>
</evidence>
<organism evidence="6 7">
    <name type="scientific">Microvenator marinus</name>
    <dbReference type="NCBI Taxonomy" id="2600177"/>
    <lineage>
        <taxon>Bacteria</taxon>
        <taxon>Deltaproteobacteria</taxon>
        <taxon>Bradymonadales</taxon>
        <taxon>Microvenatoraceae</taxon>
        <taxon>Microvenator</taxon>
    </lineage>
</organism>
<evidence type="ECO:0000256" key="1">
    <source>
        <dbReference type="ARBA" id="ARBA00023015"/>
    </source>
</evidence>
<keyword evidence="1" id="KW-0805">Transcription regulation</keyword>
<dbReference type="GO" id="GO:0003700">
    <property type="term" value="F:DNA-binding transcription factor activity"/>
    <property type="evidence" value="ECO:0007669"/>
    <property type="project" value="TreeGrafter"/>
</dbReference>
<dbReference type="AlphaFoldDB" id="A0A5B8XQC6"/>
<dbReference type="KEGG" id="bbae:FRD01_10870"/>
<dbReference type="Proteomes" id="UP000321595">
    <property type="component" value="Chromosome"/>
</dbReference>
<reference evidence="6 7" key="1">
    <citation type="submission" date="2019-08" db="EMBL/GenBank/DDBJ databases">
        <authorList>
            <person name="Liang Q."/>
        </authorList>
    </citation>
    <scope>NUCLEOTIDE SEQUENCE [LARGE SCALE GENOMIC DNA]</scope>
    <source>
        <strain evidence="6 7">V1718</strain>
    </source>
</reference>
<feature type="domain" description="HTH tetR-type" evidence="5">
    <location>
        <begin position="10"/>
        <end position="70"/>
    </location>
</feature>
<evidence type="ECO:0000256" key="2">
    <source>
        <dbReference type="ARBA" id="ARBA00023125"/>
    </source>
</evidence>
<keyword evidence="7" id="KW-1185">Reference proteome</keyword>
<dbReference type="InterPro" id="IPR011075">
    <property type="entry name" value="TetR_C"/>
</dbReference>
<gene>
    <name evidence="6" type="ORF">FRD01_10870</name>
</gene>
<keyword evidence="2 4" id="KW-0238">DNA-binding</keyword>
<feature type="DNA-binding region" description="H-T-H motif" evidence="4">
    <location>
        <begin position="33"/>
        <end position="52"/>
    </location>
</feature>
<dbReference type="SUPFAM" id="SSF48498">
    <property type="entry name" value="Tetracyclin repressor-like, C-terminal domain"/>
    <property type="match status" value="1"/>
</dbReference>
<dbReference type="PRINTS" id="PR00455">
    <property type="entry name" value="HTHTETR"/>
</dbReference>
<dbReference type="GO" id="GO:0000976">
    <property type="term" value="F:transcription cis-regulatory region binding"/>
    <property type="evidence" value="ECO:0007669"/>
    <property type="project" value="TreeGrafter"/>
</dbReference>
<dbReference type="PROSITE" id="PS50977">
    <property type="entry name" value="HTH_TETR_2"/>
    <property type="match status" value="1"/>
</dbReference>
<dbReference type="Pfam" id="PF16859">
    <property type="entry name" value="TetR_C_11"/>
    <property type="match status" value="1"/>
</dbReference>
<evidence type="ECO:0000313" key="6">
    <source>
        <dbReference type="EMBL" id="QED27725.1"/>
    </source>
</evidence>
<dbReference type="RefSeq" id="WP_146959516.1">
    <property type="nucleotide sequence ID" value="NZ_CP042467.1"/>
</dbReference>
<evidence type="ECO:0000259" key="5">
    <source>
        <dbReference type="PROSITE" id="PS50977"/>
    </source>
</evidence>
<evidence type="ECO:0000313" key="7">
    <source>
        <dbReference type="Proteomes" id="UP000321595"/>
    </source>
</evidence>
<sequence>MPRPGRKRSEASRQRIVAASLEIMAERGYNGITVDEIAKRARVGKQTIYRWWQTRGEIMMEVLGEVGLEAVPAPGTGKLKQDLDKWLKGIVESLNDPTRLSILRGLIGDAQGDSGFLKVYRKELLAEYLNPLESILRDAEARGDLGKKPDLELLRDLVISPIWFRLLFGGELDSGFAKSLSKTIFGALT</sequence>
<dbReference type="InterPro" id="IPR009057">
    <property type="entry name" value="Homeodomain-like_sf"/>
</dbReference>
<dbReference type="OrthoDB" id="9796019at2"/>